<dbReference type="PATRIC" id="fig|907488.3.peg.280"/>
<keyword evidence="1" id="KW-0812">Transmembrane</keyword>
<proteinExistence type="predicted"/>
<name>G4A644_AGGAC</name>
<reference evidence="2 3" key="1">
    <citation type="submission" date="2010-10" db="EMBL/GenBank/DDBJ databases">
        <authorList>
            <person name="Chen C."/>
            <person name="Kittichotirat W."/>
            <person name="Asikainen S."/>
            <person name="Bumgarner R."/>
        </authorList>
    </citation>
    <scope>NUCLEOTIDE SEQUENCE [LARGE SCALE GENOMIC DNA]</scope>
    <source>
        <strain evidence="2 3">SC1083</strain>
    </source>
</reference>
<organism evidence="2 3">
    <name type="scientific">Aggregatibacter actinomycetemcomitans serotype e str. SC1083</name>
    <dbReference type="NCBI Taxonomy" id="907488"/>
    <lineage>
        <taxon>Bacteria</taxon>
        <taxon>Pseudomonadati</taxon>
        <taxon>Pseudomonadota</taxon>
        <taxon>Gammaproteobacteria</taxon>
        <taxon>Pasteurellales</taxon>
        <taxon>Pasteurellaceae</taxon>
        <taxon>Aggregatibacter</taxon>
    </lineage>
</organism>
<dbReference type="Proteomes" id="UP000005508">
    <property type="component" value="Unassembled WGS sequence"/>
</dbReference>
<comment type="caution">
    <text evidence="2">The sequence shown here is derived from an EMBL/GenBank/DDBJ whole genome shotgun (WGS) entry which is preliminary data.</text>
</comment>
<keyword evidence="1" id="KW-0472">Membrane</keyword>
<sequence>MSIFLKKHFEKQPHFFFAKNLKLIIYSHTSLHFMRKKEYLFLVFALYHFAYDQMTGIFVILLTKSHKYSFLFLDFFYYSTVLFTKDNLT</sequence>
<keyword evidence="1" id="KW-1133">Transmembrane helix</keyword>
<evidence type="ECO:0000313" key="3">
    <source>
        <dbReference type="Proteomes" id="UP000005508"/>
    </source>
</evidence>
<dbReference type="AlphaFoldDB" id="G4A644"/>
<accession>G4A644</accession>
<evidence type="ECO:0000313" key="2">
    <source>
        <dbReference type="EMBL" id="EGY35006.1"/>
    </source>
</evidence>
<protein>
    <submittedName>
        <fullName evidence="2">Uncharacterized protein</fullName>
    </submittedName>
</protein>
<feature type="transmembrane region" description="Helical" evidence="1">
    <location>
        <begin position="39"/>
        <end position="62"/>
    </location>
</feature>
<dbReference type="EMBL" id="AEJM01000006">
    <property type="protein sequence ID" value="EGY35006.1"/>
    <property type="molecule type" value="Genomic_DNA"/>
</dbReference>
<evidence type="ECO:0000256" key="1">
    <source>
        <dbReference type="SAM" id="Phobius"/>
    </source>
</evidence>
<gene>
    <name evidence="2" type="ORF">SC1083_0283</name>
</gene>